<organism evidence="1 2">
    <name type="scientific">Cynara cardunculus var. scolymus</name>
    <name type="common">Globe artichoke</name>
    <name type="synonym">Cynara scolymus</name>
    <dbReference type="NCBI Taxonomy" id="59895"/>
    <lineage>
        <taxon>Eukaryota</taxon>
        <taxon>Viridiplantae</taxon>
        <taxon>Streptophyta</taxon>
        <taxon>Embryophyta</taxon>
        <taxon>Tracheophyta</taxon>
        <taxon>Spermatophyta</taxon>
        <taxon>Magnoliopsida</taxon>
        <taxon>eudicotyledons</taxon>
        <taxon>Gunneridae</taxon>
        <taxon>Pentapetalae</taxon>
        <taxon>asterids</taxon>
        <taxon>campanulids</taxon>
        <taxon>Asterales</taxon>
        <taxon>Asteraceae</taxon>
        <taxon>Carduoideae</taxon>
        <taxon>Cardueae</taxon>
        <taxon>Carduinae</taxon>
        <taxon>Cynara</taxon>
    </lineage>
</organism>
<reference evidence="1 2" key="1">
    <citation type="journal article" date="2016" name="Sci. Rep.">
        <title>The genome sequence of the outbreeding globe artichoke constructed de novo incorporating a phase-aware low-pass sequencing strategy of F1 progeny.</title>
        <authorList>
            <person name="Scaglione D."/>
            <person name="Reyes-Chin-Wo S."/>
            <person name="Acquadro A."/>
            <person name="Froenicke L."/>
            <person name="Portis E."/>
            <person name="Beitel C."/>
            <person name="Tirone M."/>
            <person name="Mauro R."/>
            <person name="Lo Monaco A."/>
            <person name="Mauromicale G."/>
            <person name="Faccioli P."/>
            <person name="Cattivelli L."/>
            <person name="Rieseberg L."/>
            <person name="Michelmore R."/>
            <person name="Lanteri S."/>
        </authorList>
    </citation>
    <scope>NUCLEOTIDE SEQUENCE [LARGE SCALE GENOMIC DNA]</scope>
    <source>
        <strain evidence="1">2C</strain>
    </source>
</reference>
<dbReference type="AlphaFoldDB" id="A0A118K2N1"/>
<evidence type="ECO:0000313" key="2">
    <source>
        <dbReference type="Proteomes" id="UP000243975"/>
    </source>
</evidence>
<dbReference type="PANTHER" id="PTHR46422:SF4">
    <property type="entry name" value="SERINE_THREONINE-PROTEIN PHOSPHATASE BSL3"/>
    <property type="match status" value="1"/>
</dbReference>
<evidence type="ECO:0000313" key="1">
    <source>
        <dbReference type="EMBL" id="KVI04650.1"/>
    </source>
</evidence>
<dbReference type="EMBL" id="LEKV01001946">
    <property type="protein sequence ID" value="KVI04650.1"/>
    <property type="molecule type" value="Genomic_DNA"/>
</dbReference>
<dbReference type="Proteomes" id="UP000243975">
    <property type="component" value="Unassembled WGS sequence"/>
</dbReference>
<keyword evidence="2" id="KW-1185">Reference proteome</keyword>
<dbReference type="Gramene" id="KVI04650">
    <property type="protein sequence ID" value="KVI04650"/>
    <property type="gene ID" value="Ccrd_017031"/>
</dbReference>
<feature type="non-terminal residue" evidence="1">
    <location>
        <position position="1"/>
    </location>
</feature>
<dbReference type="PANTHER" id="PTHR46422">
    <property type="entry name" value="SERINE/THREONINE-PROTEIN PHOSPHATASE BSL3"/>
    <property type="match status" value="1"/>
</dbReference>
<name>A0A118K2N1_CYNCS</name>
<gene>
    <name evidence="1" type="ORF">Ccrd_017031</name>
</gene>
<sequence length="103" mass="11090">MAPDKQIIQLVTAGSSDREKDPLSIDHVEQIENLQRPISMEAGSIVLMDLLSDPTENDSVEGLRPNARGPGLVTFVEISSDSSQNVRSALASVIMGMAQVLEK</sequence>
<comment type="caution">
    <text evidence="1">The sequence shown here is derived from an EMBL/GenBank/DDBJ whole genome shotgun (WGS) entry which is preliminary data.</text>
</comment>
<accession>A0A118K2N1</accession>
<proteinExistence type="predicted"/>
<dbReference type="STRING" id="59895.A0A118K2N1"/>
<protein>
    <submittedName>
        <fullName evidence="1">Uncharacterized protein</fullName>
    </submittedName>
</protein>